<reference evidence="1 2" key="1">
    <citation type="submission" date="2016-02" db="EMBL/GenBank/DDBJ databases">
        <title>Discovery of a natural microsporidian pathogen with a broad tissue tropism in Caenorhabditis elegans.</title>
        <authorList>
            <person name="Luallen R.J."/>
            <person name="Reinke A.W."/>
            <person name="Tong L."/>
            <person name="Botts M.R."/>
            <person name="Felix M.-A."/>
            <person name="Troemel E.R."/>
        </authorList>
    </citation>
    <scope>NUCLEOTIDE SEQUENCE [LARGE SCALE GENOMIC DNA]</scope>
    <source>
        <strain evidence="1 2">JUm2807</strain>
    </source>
</reference>
<dbReference type="RefSeq" id="XP_067545536.1">
    <property type="nucleotide sequence ID" value="XM_067687828.1"/>
</dbReference>
<dbReference type="OrthoDB" id="2188801at2759"/>
<comment type="caution">
    <text evidence="1">The sequence shown here is derived from an EMBL/GenBank/DDBJ whole genome shotgun (WGS) entry which is preliminary data.</text>
</comment>
<gene>
    <name evidence="1" type="ORF">NEDG_00410</name>
</gene>
<proteinExistence type="predicted"/>
<evidence type="ECO:0000313" key="1">
    <source>
        <dbReference type="EMBL" id="OAG31935.1"/>
    </source>
</evidence>
<keyword evidence="2" id="KW-1185">Reference proteome</keyword>
<sequence>MKVFEGKVRGQRALVGVDDKYVCIVTPALAINLSDIVSAKVHPAFLTITTATTSFELEQLSHEEIETINDAIATKRMISKEEIHEVIKRDAELNELYQNIQEGEEALFYKTFGARIMQGSKQTDPESFEGLSSKKKAKFVLANPELTKTFFQLTLPFNLFLKELFSGFVLANQQENEVDRVLLSQLGRSSSPTERINAQSLLLQSGWDVWDRPAPKAAPGTRDEVLNPNLTESISLRPELTQKKHFQVPGLLSIPKISIGTIENTKRVLLPPELLRRLREVSRLVAKSKVHTELIATTVERLEQFFREETRRRLSPEQREAAILAVTRILPSRFMKNQGRKPIG</sequence>
<dbReference type="EMBL" id="LTDL01000014">
    <property type="protein sequence ID" value="OAG31935.1"/>
    <property type="molecule type" value="Genomic_DNA"/>
</dbReference>
<dbReference type="Proteomes" id="UP000185944">
    <property type="component" value="Unassembled WGS sequence"/>
</dbReference>
<dbReference type="AlphaFoldDB" id="A0A177EJ03"/>
<protein>
    <submittedName>
        <fullName evidence="1">Uncharacterized protein</fullName>
    </submittedName>
</protein>
<organism evidence="1 2">
    <name type="scientific">Nematocida displodere</name>
    <dbReference type="NCBI Taxonomy" id="1805483"/>
    <lineage>
        <taxon>Eukaryota</taxon>
        <taxon>Fungi</taxon>
        <taxon>Fungi incertae sedis</taxon>
        <taxon>Microsporidia</taxon>
        <taxon>Nematocida</taxon>
    </lineage>
</organism>
<name>A0A177EJ03_9MICR</name>
<dbReference type="GeneID" id="93646760"/>
<dbReference type="VEuPathDB" id="MicrosporidiaDB:NEDG_00410"/>
<evidence type="ECO:0000313" key="2">
    <source>
        <dbReference type="Proteomes" id="UP000185944"/>
    </source>
</evidence>
<accession>A0A177EJ03</accession>